<reference evidence="1" key="1">
    <citation type="submission" date="2019-10" db="EMBL/GenBank/DDBJ databases">
        <authorList>
            <consortium name="DOE Joint Genome Institute"/>
            <person name="Kuo A."/>
            <person name="Miyauchi S."/>
            <person name="Kiss E."/>
            <person name="Drula E."/>
            <person name="Kohler A."/>
            <person name="Sanchez-Garcia M."/>
            <person name="Andreopoulos B."/>
            <person name="Barry K.W."/>
            <person name="Bonito G."/>
            <person name="Buee M."/>
            <person name="Carver A."/>
            <person name="Chen C."/>
            <person name="Cichocki N."/>
            <person name="Clum A."/>
            <person name="Culley D."/>
            <person name="Crous P.W."/>
            <person name="Fauchery L."/>
            <person name="Girlanda M."/>
            <person name="Hayes R."/>
            <person name="Keri Z."/>
            <person name="LaButti K."/>
            <person name="Lipzen A."/>
            <person name="Lombard V."/>
            <person name="Magnuson J."/>
            <person name="Maillard F."/>
            <person name="Morin E."/>
            <person name="Murat C."/>
            <person name="Nolan M."/>
            <person name="Ohm R."/>
            <person name="Pangilinan J."/>
            <person name="Pereira M."/>
            <person name="Perotto S."/>
            <person name="Peter M."/>
            <person name="Riley R."/>
            <person name="Sitrit Y."/>
            <person name="Stielow B."/>
            <person name="Szollosi G."/>
            <person name="Zifcakova L."/>
            <person name="Stursova M."/>
            <person name="Spatafora J.W."/>
            <person name="Tedersoo L."/>
            <person name="Vaario L.-M."/>
            <person name="Yamada A."/>
            <person name="Yan M."/>
            <person name="Wang P."/>
            <person name="Xu J."/>
            <person name="Bruns T."/>
            <person name="Baldrian P."/>
            <person name="Vilgalys R."/>
            <person name="Henrissat B."/>
            <person name="Grigoriev I.V."/>
            <person name="Hibbett D."/>
            <person name="Nagy L.G."/>
            <person name="Martin F.M."/>
        </authorList>
    </citation>
    <scope>NUCLEOTIDE SEQUENCE</scope>
    <source>
        <strain evidence="1">BED1</strain>
    </source>
</reference>
<proteinExistence type="predicted"/>
<accession>A0AAD4BSD9</accession>
<dbReference type="EMBL" id="WHUW01000016">
    <property type="protein sequence ID" value="KAF8438437.1"/>
    <property type="molecule type" value="Genomic_DNA"/>
</dbReference>
<evidence type="ECO:0000313" key="1">
    <source>
        <dbReference type="EMBL" id="KAF8438437.1"/>
    </source>
</evidence>
<dbReference type="AlphaFoldDB" id="A0AAD4BSD9"/>
<name>A0AAD4BSD9_BOLED</name>
<evidence type="ECO:0000313" key="2">
    <source>
        <dbReference type="Proteomes" id="UP001194468"/>
    </source>
</evidence>
<gene>
    <name evidence="1" type="ORF">L210DRAFT_3543880</name>
</gene>
<organism evidence="1 2">
    <name type="scientific">Boletus edulis BED1</name>
    <dbReference type="NCBI Taxonomy" id="1328754"/>
    <lineage>
        <taxon>Eukaryota</taxon>
        <taxon>Fungi</taxon>
        <taxon>Dikarya</taxon>
        <taxon>Basidiomycota</taxon>
        <taxon>Agaricomycotina</taxon>
        <taxon>Agaricomycetes</taxon>
        <taxon>Agaricomycetidae</taxon>
        <taxon>Boletales</taxon>
        <taxon>Boletineae</taxon>
        <taxon>Boletaceae</taxon>
        <taxon>Boletoideae</taxon>
        <taxon>Boletus</taxon>
    </lineage>
</organism>
<dbReference type="Proteomes" id="UP001194468">
    <property type="component" value="Unassembled WGS sequence"/>
</dbReference>
<reference evidence="1" key="2">
    <citation type="journal article" date="2020" name="Nat. Commun.">
        <title>Large-scale genome sequencing of mycorrhizal fungi provides insights into the early evolution of symbiotic traits.</title>
        <authorList>
            <person name="Miyauchi S."/>
            <person name="Kiss E."/>
            <person name="Kuo A."/>
            <person name="Drula E."/>
            <person name="Kohler A."/>
            <person name="Sanchez-Garcia M."/>
            <person name="Morin E."/>
            <person name="Andreopoulos B."/>
            <person name="Barry K.W."/>
            <person name="Bonito G."/>
            <person name="Buee M."/>
            <person name="Carver A."/>
            <person name="Chen C."/>
            <person name="Cichocki N."/>
            <person name="Clum A."/>
            <person name="Culley D."/>
            <person name="Crous P.W."/>
            <person name="Fauchery L."/>
            <person name="Girlanda M."/>
            <person name="Hayes R.D."/>
            <person name="Keri Z."/>
            <person name="LaButti K."/>
            <person name="Lipzen A."/>
            <person name="Lombard V."/>
            <person name="Magnuson J."/>
            <person name="Maillard F."/>
            <person name="Murat C."/>
            <person name="Nolan M."/>
            <person name="Ohm R.A."/>
            <person name="Pangilinan J."/>
            <person name="Pereira M.F."/>
            <person name="Perotto S."/>
            <person name="Peter M."/>
            <person name="Pfister S."/>
            <person name="Riley R."/>
            <person name="Sitrit Y."/>
            <person name="Stielow J.B."/>
            <person name="Szollosi G."/>
            <person name="Zifcakova L."/>
            <person name="Stursova M."/>
            <person name="Spatafora J.W."/>
            <person name="Tedersoo L."/>
            <person name="Vaario L.M."/>
            <person name="Yamada A."/>
            <person name="Yan M."/>
            <person name="Wang P."/>
            <person name="Xu J."/>
            <person name="Bruns T."/>
            <person name="Baldrian P."/>
            <person name="Vilgalys R."/>
            <person name="Dunand C."/>
            <person name="Henrissat B."/>
            <person name="Grigoriev I.V."/>
            <person name="Hibbett D."/>
            <person name="Nagy L.G."/>
            <person name="Martin F.M."/>
        </authorList>
    </citation>
    <scope>NUCLEOTIDE SEQUENCE</scope>
    <source>
        <strain evidence="1">BED1</strain>
    </source>
</reference>
<protein>
    <submittedName>
        <fullName evidence="1">Uncharacterized protein</fullName>
    </submittedName>
</protein>
<comment type="caution">
    <text evidence="1">The sequence shown here is derived from an EMBL/GenBank/DDBJ whole genome shotgun (WGS) entry which is preliminary data.</text>
</comment>
<sequence length="91" mass="9956">MIGSTCAMFLRAARRDGEWVQPCRMAVFFTAFPAQLILICSPPHFVLCQHIHTDYCCRAETFAYNASSGLTLTGGVTLAAFLDMVYVGGSK</sequence>
<keyword evidence="2" id="KW-1185">Reference proteome</keyword>